<sequence>MNLITSGQRLRVRGWQCGGGAGGDGTWFSPAQPGSAPRDLAQPREPSSALRDMDESALRHLPHSLPQALT</sequence>
<protein>
    <submittedName>
        <fullName evidence="2">Uncharacterized protein</fullName>
    </submittedName>
</protein>
<evidence type="ECO:0000313" key="2">
    <source>
        <dbReference type="EMBL" id="KAK4288756.1"/>
    </source>
</evidence>
<keyword evidence="3" id="KW-1185">Reference proteome</keyword>
<evidence type="ECO:0000256" key="1">
    <source>
        <dbReference type="SAM" id="MobiDB-lite"/>
    </source>
</evidence>
<feature type="region of interest" description="Disordered" evidence="1">
    <location>
        <begin position="15"/>
        <end position="70"/>
    </location>
</feature>
<gene>
    <name evidence="2" type="ORF">Pmani_038239</name>
</gene>
<evidence type="ECO:0000313" key="3">
    <source>
        <dbReference type="Proteomes" id="UP001292094"/>
    </source>
</evidence>
<dbReference type="EMBL" id="JAWZYT010006150">
    <property type="protein sequence ID" value="KAK4288756.1"/>
    <property type="molecule type" value="Genomic_DNA"/>
</dbReference>
<accession>A0AAE1TKQ7</accession>
<dbReference type="Proteomes" id="UP001292094">
    <property type="component" value="Unassembled WGS sequence"/>
</dbReference>
<feature type="compositionally biased region" description="Gly residues" evidence="1">
    <location>
        <begin position="16"/>
        <end position="25"/>
    </location>
</feature>
<dbReference type="AlphaFoldDB" id="A0AAE1TKQ7"/>
<name>A0AAE1TKQ7_9EUCA</name>
<proteinExistence type="predicted"/>
<reference evidence="2" key="1">
    <citation type="submission" date="2023-11" db="EMBL/GenBank/DDBJ databases">
        <title>Genome assemblies of two species of porcelain crab, Petrolisthes cinctipes and Petrolisthes manimaculis (Anomura: Porcellanidae).</title>
        <authorList>
            <person name="Angst P."/>
        </authorList>
    </citation>
    <scope>NUCLEOTIDE SEQUENCE</scope>
    <source>
        <strain evidence="2">PB745_02</strain>
        <tissue evidence="2">Gill</tissue>
    </source>
</reference>
<comment type="caution">
    <text evidence="2">The sequence shown here is derived from an EMBL/GenBank/DDBJ whole genome shotgun (WGS) entry which is preliminary data.</text>
</comment>
<organism evidence="2 3">
    <name type="scientific">Petrolisthes manimaculis</name>
    <dbReference type="NCBI Taxonomy" id="1843537"/>
    <lineage>
        <taxon>Eukaryota</taxon>
        <taxon>Metazoa</taxon>
        <taxon>Ecdysozoa</taxon>
        <taxon>Arthropoda</taxon>
        <taxon>Crustacea</taxon>
        <taxon>Multicrustacea</taxon>
        <taxon>Malacostraca</taxon>
        <taxon>Eumalacostraca</taxon>
        <taxon>Eucarida</taxon>
        <taxon>Decapoda</taxon>
        <taxon>Pleocyemata</taxon>
        <taxon>Anomura</taxon>
        <taxon>Galatheoidea</taxon>
        <taxon>Porcellanidae</taxon>
        <taxon>Petrolisthes</taxon>
    </lineage>
</organism>